<dbReference type="InterPro" id="IPR053209">
    <property type="entry name" value="Gramillin-biosynth_MTr"/>
</dbReference>
<dbReference type="SMART" id="SM00317">
    <property type="entry name" value="SET"/>
    <property type="match status" value="1"/>
</dbReference>
<evidence type="ECO:0000313" key="4">
    <source>
        <dbReference type="Proteomes" id="UP001390339"/>
    </source>
</evidence>
<protein>
    <submittedName>
        <fullName evidence="3">TPR domain-containing protein</fullName>
    </submittedName>
</protein>
<keyword evidence="4" id="KW-1185">Reference proteome</keyword>
<dbReference type="Gene3D" id="2.170.270.10">
    <property type="entry name" value="SET domain"/>
    <property type="match status" value="1"/>
</dbReference>
<gene>
    <name evidence="3" type="ORF">PGQ11_011595</name>
</gene>
<evidence type="ECO:0000259" key="2">
    <source>
        <dbReference type="PROSITE" id="PS50280"/>
    </source>
</evidence>
<name>A0ABR2I027_9PEZI</name>
<feature type="region of interest" description="Disordered" evidence="1">
    <location>
        <begin position="594"/>
        <end position="621"/>
    </location>
</feature>
<dbReference type="SUPFAM" id="SSF48452">
    <property type="entry name" value="TPR-like"/>
    <property type="match status" value="1"/>
</dbReference>
<dbReference type="Proteomes" id="UP001390339">
    <property type="component" value="Unassembled WGS sequence"/>
</dbReference>
<organism evidence="3 4">
    <name type="scientific">Apiospora arundinis</name>
    <dbReference type="NCBI Taxonomy" id="335852"/>
    <lineage>
        <taxon>Eukaryota</taxon>
        <taxon>Fungi</taxon>
        <taxon>Dikarya</taxon>
        <taxon>Ascomycota</taxon>
        <taxon>Pezizomycotina</taxon>
        <taxon>Sordariomycetes</taxon>
        <taxon>Xylariomycetidae</taxon>
        <taxon>Amphisphaeriales</taxon>
        <taxon>Apiosporaceae</taxon>
        <taxon>Apiospora</taxon>
    </lineage>
</organism>
<dbReference type="Pfam" id="PF00856">
    <property type="entry name" value="SET"/>
    <property type="match status" value="1"/>
</dbReference>
<dbReference type="EMBL" id="JAPCWZ010000007">
    <property type="protein sequence ID" value="KAK8855683.1"/>
    <property type="molecule type" value="Genomic_DNA"/>
</dbReference>
<dbReference type="SUPFAM" id="SSF82199">
    <property type="entry name" value="SET domain"/>
    <property type="match status" value="1"/>
</dbReference>
<dbReference type="SMART" id="SM00028">
    <property type="entry name" value="TPR"/>
    <property type="match status" value="2"/>
</dbReference>
<reference evidence="3 4" key="1">
    <citation type="journal article" date="2024" name="IMA Fungus">
        <title>Apiospora arundinis, a panoply of carbohydrate-active enzymes and secondary metabolites.</title>
        <authorList>
            <person name="Sorensen T."/>
            <person name="Petersen C."/>
            <person name="Muurmann A.T."/>
            <person name="Christiansen J.V."/>
            <person name="Brundto M.L."/>
            <person name="Overgaard C.K."/>
            <person name="Boysen A.T."/>
            <person name="Wollenberg R.D."/>
            <person name="Larsen T.O."/>
            <person name="Sorensen J.L."/>
            <person name="Nielsen K.L."/>
            <person name="Sondergaard T.E."/>
        </authorList>
    </citation>
    <scope>NUCLEOTIDE SEQUENCE [LARGE SCALE GENOMIC DNA]</scope>
    <source>
        <strain evidence="3 4">AAU 773</strain>
    </source>
</reference>
<dbReference type="Gene3D" id="1.25.40.10">
    <property type="entry name" value="Tetratricopeptide repeat domain"/>
    <property type="match status" value="1"/>
</dbReference>
<evidence type="ECO:0000313" key="3">
    <source>
        <dbReference type="EMBL" id="KAK8855683.1"/>
    </source>
</evidence>
<dbReference type="CDD" id="cd20071">
    <property type="entry name" value="SET_SMYD"/>
    <property type="match status" value="1"/>
</dbReference>
<dbReference type="PANTHER" id="PTHR47643:SF2">
    <property type="entry name" value="TPR DOMAIN PROTEIN (AFU_ORTHOLOGUE AFUA_5G12710)"/>
    <property type="match status" value="1"/>
</dbReference>
<comment type="caution">
    <text evidence="3">The sequence shown here is derived from an EMBL/GenBank/DDBJ whole genome shotgun (WGS) entry which is preliminary data.</text>
</comment>
<accession>A0ABR2I027</accession>
<dbReference type="InterPro" id="IPR019734">
    <property type="entry name" value="TPR_rpt"/>
</dbReference>
<dbReference type="InterPro" id="IPR001214">
    <property type="entry name" value="SET_dom"/>
</dbReference>
<dbReference type="PANTHER" id="PTHR47643">
    <property type="entry name" value="TPR DOMAIN PROTEIN (AFU_ORTHOLOGUE AFUA_5G12710)"/>
    <property type="match status" value="1"/>
</dbReference>
<dbReference type="InterPro" id="IPR046341">
    <property type="entry name" value="SET_dom_sf"/>
</dbReference>
<sequence>MDRTDGEVLGGVEPGGLTEGSQAALLDLDPNISLEYLQKASALSGKPAPVHVPREQLVLVHNAELKKLGHDSKGPRPVKKISLSLAYPPSTKSVMSLEKLYLEDLLVEVHHEDKVLVLRTITEHYPGAGIVAIVEDERGDAEKLTIYNQSEASTLSSLPVGSVVAIKEPYYQFNGDGDFMICVDHPSDIVLLDDRYPLVPECFRGTSEGGGEETPAAWVGKGDKSFIGRNFPEAVRCYSRALDLMTKCDEVSLVNVLGKRARIHLSMGCYDDSVADALASRGGSKNDWKAYLVAAKACYQLQRYGESLQHLEYGLEKNPSETVLQKERDRCHARVREALEGNFDFCALSTTVNRRNIHLDAASFVRKTEVRDSAIHGRGLFATCDIAAGELIFCEKAMCLPNEYNVKHNGAALYVKLVEACSTNPSLHREILQLHSGTYQGSARPHGDVPVVDEAPVVDVFLLEAIRRANCFMGPHNSSTAAGPAWSMERDGMARGMWPRAARANHSCWPNSSRAFLGDLLISVAAAPIRAGDEITHVYLPPRALPESRARQFVSSWGFACRCQLCAAEAKSPASQQARRRDVLEEISTVIRKQEEKDNMKKRGTVANGTVATPPPPPPHSALRVVEKLTRKLEELHEEEVYGSLPRLALVWPTMWLLTAYHQLRNHAKTLKWAAQVLRNFGFLQAAAATTKGDVENWNVFDQEPVGIATFEAAKALRHARDANLALGHADASKQCDDAARLAWRILVGFETEKEVQTSDWIGDEYKGVGK</sequence>
<dbReference type="PROSITE" id="PS50280">
    <property type="entry name" value="SET"/>
    <property type="match status" value="1"/>
</dbReference>
<feature type="domain" description="SET" evidence="2">
    <location>
        <begin position="366"/>
        <end position="540"/>
    </location>
</feature>
<evidence type="ECO:0000256" key="1">
    <source>
        <dbReference type="SAM" id="MobiDB-lite"/>
    </source>
</evidence>
<dbReference type="InterPro" id="IPR011990">
    <property type="entry name" value="TPR-like_helical_dom_sf"/>
</dbReference>
<proteinExistence type="predicted"/>